<name>A0ABN2XQ72_9ACTN</name>
<gene>
    <name evidence="2" type="ORF">GCM10009759_59460</name>
</gene>
<dbReference type="Proteomes" id="UP001500897">
    <property type="component" value="Unassembled WGS sequence"/>
</dbReference>
<accession>A0ABN2XQ72</accession>
<keyword evidence="3" id="KW-1185">Reference proteome</keyword>
<sequence length="80" mass="8847">MVDAFRLALRMSPSGGLPSGHRAWKSRSRARRRTAAEPDTPGGRSRAMTVSVRLAALPVLPVLTVRRYIDHGRIYSACCR</sequence>
<proteinExistence type="predicted"/>
<evidence type="ECO:0000313" key="2">
    <source>
        <dbReference type="EMBL" id="GAA2114886.1"/>
    </source>
</evidence>
<feature type="compositionally biased region" description="Basic residues" evidence="1">
    <location>
        <begin position="22"/>
        <end position="33"/>
    </location>
</feature>
<dbReference type="EMBL" id="BAAANS010000050">
    <property type="protein sequence ID" value="GAA2114886.1"/>
    <property type="molecule type" value="Genomic_DNA"/>
</dbReference>
<reference evidence="2 3" key="1">
    <citation type="journal article" date="2019" name="Int. J. Syst. Evol. Microbiol.">
        <title>The Global Catalogue of Microorganisms (GCM) 10K type strain sequencing project: providing services to taxonomists for standard genome sequencing and annotation.</title>
        <authorList>
            <consortium name="The Broad Institute Genomics Platform"/>
            <consortium name="The Broad Institute Genome Sequencing Center for Infectious Disease"/>
            <person name="Wu L."/>
            <person name="Ma J."/>
        </authorList>
    </citation>
    <scope>NUCLEOTIDE SEQUENCE [LARGE SCALE GENOMIC DNA]</scope>
    <source>
        <strain evidence="2 3">JCM 14559</strain>
    </source>
</reference>
<evidence type="ECO:0000256" key="1">
    <source>
        <dbReference type="SAM" id="MobiDB-lite"/>
    </source>
</evidence>
<organism evidence="2 3">
    <name type="scientific">Kitasatospora saccharophila</name>
    <dbReference type="NCBI Taxonomy" id="407973"/>
    <lineage>
        <taxon>Bacteria</taxon>
        <taxon>Bacillati</taxon>
        <taxon>Actinomycetota</taxon>
        <taxon>Actinomycetes</taxon>
        <taxon>Kitasatosporales</taxon>
        <taxon>Streptomycetaceae</taxon>
        <taxon>Kitasatospora</taxon>
    </lineage>
</organism>
<evidence type="ECO:0000313" key="3">
    <source>
        <dbReference type="Proteomes" id="UP001500897"/>
    </source>
</evidence>
<feature type="region of interest" description="Disordered" evidence="1">
    <location>
        <begin position="12"/>
        <end position="46"/>
    </location>
</feature>
<comment type="caution">
    <text evidence="2">The sequence shown here is derived from an EMBL/GenBank/DDBJ whole genome shotgun (WGS) entry which is preliminary data.</text>
</comment>
<protein>
    <submittedName>
        <fullName evidence="2">Uncharacterized protein</fullName>
    </submittedName>
</protein>